<evidence type="ECO:0000313" key="2">
    <source>
        <dbReference type="EMBL" id="CAJ0581320.1"/>
    </source>
</evidence>
<evidence type="ECO:0000259" key="1">
    <source>
        <dbReference type="Pfam" id="PF16044"/>
    </source>
</evidence>
<dbReference type="PANTHER" id="PTHR33963">
    <property type="entry name" value="MKRN2 OPPOSITE STRAND PROTEIN"/>
    <property type="match status" value="1"/>
</dbReference>
<gene>
    <name evidence="2" type="ORF">MSPICULIGERA_LOCUS19484</name>
</gene>
<dbReference type="AlphaFoldDB" id="A0AA36D753"/>
<name>A0AA36D753_9BILA</name>
<keyword evidence="3" id="KW-1185">Reference proteome</keyword>
<protein>
    <recommendedName>
        <fullName evidence="1">MKRN2 opposite strand protein-like C-terminal domain-containing protein</fullName>
    </recommendedName>
</protein>
<dbReference type="Proteomes" id="UP001177023">
    <property type="component" value="Unassembled WGS sequence"/>
</dbReference>
<dbReference type="Pfam" id="PF16044">
    <property type="entry name" value="DUF4796_C"/>
    <property type="match status" value="1"/>
</dbReference>
<organism evidence="2 3">
    <name type="scientific">Mesorhabditis spiculigera</name>
    <dbReference type="NCBI Taxonomy" id="96644"/>
    <lineage>
        <taxon>Eukaryota</taxon>
        <taxon>Metazoa</taxon>
        <taxon>Ecdysozoa</taxon>
        <taxon>Nematoda</taxon>
        <taxon>Chromadorea</taxon>
        <taxon>Rhabditida</taxon>
        <taxon>Rhabditina</taxon>
        <taxon>Rhabditomorpha</taxon>
        <taxon>Rhabditoidea</taxon>
        <taxon>Rhabditidae</taxon>
        <taxon>Mesorhabditinae</taxon>
        <taxon>Mesorhabditis</taxon>
    </lineage>
</organism>
<sequence>MNRNAPIATRKSPILRRDSRVLCENFGWDGAISVLDLGATTPFFEELLKEFLEQKKGIFTKETYDEANHNCFDFIIQLLNFIDYDEYTKEEFVDEFIKKRVETTLRYFILAARAPRSVDLSTMADCFEHTDDVDADRAADMRSFQSSQFDIFTHDYREYSDQLEAEKPKGECSNCGCGKENDDCGPGSKEKKELVNLHRKLGKVHKILLTRRNDSMEINNELLDQFETVHRDLSSYLRGDKSEFTPTTVDLPDFDRDDMELLLGEAPGLPSMMEVLKGAQQSDAQRLTELMFMGDLLLTEYQHICHGI</sequence>
<dbReference type="InterPro" id="IPR053921">
    <property type="entry name" value="MKRN2OS-like_C"/>
</dbReference>
<proteinExistence type="predicted"/>
<dbReference type="InterPro" id="IPR032016">
    <property type="entry name" value="MKRN2OS-like"/>
</dbReference>
<accession>A0AA36D753</accession>
<dbReference type="PANTHER" id="PTHR33963:SF2">
    <property type="entry name" value="MKRN2 OPPOSITE STRAND PROTEIN"/>
    <property type="match status" value="1"/>
</dbReference>
<feature type="domain" description="MKRN2 opposite strand protein-like C-terminal" evidence="1">
    <location>
        <begin position="27"/>
        <end position="111"/>
    </location>
</feature>
<reference evidence="2" key="1">
    <citation type="submission" date="2023-06" db="EMBL/GenBank/DDBJ databases">
        <authorList>
            <person name="Delattre M."/>
        </authorList>
    </citation>
    <scope>NUCLEOTIDE SEQUENCE</scope>
    <source>
        <strain evidence="2">AF72</strain>
    </source>
</reference>
<dbReference type="EMBL" id="CATQJA010002663">
    <property type="protein sequence ID" value="CAJ0581320.1"/>
    <property type="molecule type" value="Genomic_DNA"/>
</dbReference>
<feature type="non-terminal residue" evidence="2">
    <location>
        <position position="1"/>
    </location>
</feature>
<comment type="caution">
    <text evidence="2">The sequence shown here is derived from an EMBL/GenBank/DDBJ whole genome shotgun (WGS) entry which is preliminary data.</text>
</comment>
<evidence type="ECO:0000313" key="3">
    <source>
        <dbReference type="Proteomes" id="UP001177023"/>
    </source>
</evidence>